<dbReference type="OrthoDB" id="26525at2759"/>
<evidence type="ECO:0000256" key="1">
    <source>
        <dbReference type="ARBA" id="ARBA00022737"/>
    </source>
</evidence>
<proteinExistence type="predicted"/>
<dbReference type="EMBL" id="PKPP01005816">
    <property type="protein sequence ID" value="PWA58712.1"/>
    <property type="molecule type" value="Genomic_DNA"/>
</dbReference>
<gene>
    <name evidence="4" type="ORF">CTI12_AA302340</name>
</gene>
<dbReference type="SMR" id="A0A2U1MC00"/>
<comment type="caution">
    <text evidence="4">The sequence shown here is derived from an EMBL/GenBank/DDBJ whole genome shotgun (WGS) entry which is preliminary data.</text>
</comment>
<dbReference type="GO" id="GO:0005509">
    <property type="term" value="F:calcium ion binding"/>
    <property type="evidence" value="ECO:0007669"/>
    <property type="project" value="InterPro"/>
</dbReference>
<accession>A0A2U1MC00</accession>
<dbReference type="FunFam" id="1.10.238.10:FF:000178">
    <property type="entry name" value="Calmodulin-2 A"/>
    <property type="match status" value="1"/>
</dbReference>
<evidence type="ECO:0000256" key="2">
    <source>
        <dbReference type="ARBA" id="ARBA00022837"/>
    </source>
</evidence>
<dbReference type="PROSITE" id="PS00018">
    <property type="entry name" value="EF_HAND_1"/>
    <property type="match status" value="1"/>
</dbReference>
<dbReference type="AlphaFoldDB" id="A0A2U1MC00"/>
<name>A0A2U1MC00_ARTAN</name>
<feature type="domain" description="EF-hand" evidence="3">
    <location>
        <begin position="4"/>
        <end position="38"/>
    </location>
</feature>
<dbReference type="InterPro" id="IPR002048">
    <property type="entry name" value="EF_hand_dom"/>
</dbReference>
<dbReference type="GO" id="GO:0043226">
    <property type="term" value="C:organelle"/>
    <property type="evidence" value="ECO:0007669"/>
    <property type="project" value="UniProtKB-ARBA"/>
</dbReference>
<dbReference type="SMART" id="SM00054">
    <property type="entry name" value="EFh"/>
    <property type="match status" value="2"/>
</dbReference>
<dbReference type="Proteomes" id="UP000245207">
    <property type="component" value="Unassembled WGS sequence"/>
</dbReference>
<dbReference type="PANTHER" id="PTHR23050">
    <property type="entry name" value="CALCIUM BINDING PROTEIN"/>
    <property type="match status" value="1"/>
</dbReference>
<dbReference type="STRING" id="35608.A0A2U1MC00"/>
<dbReference type="PROSITE" id="PS50222">
    <property type="entry name" value="EF_HAND_2"/>
    <property type="match status" value="2"/>
</dbReference>
<dbReference type="Gene3D" id="1.10.238.10">
    <property type="entry name" value="EF-hand"/>
    <property type="match status" value="1"/>
</dbReference>
<keyword evidence="1" id="KW-0677">Repeat</keyword>
<dbReference type="InterPro" id="IPR050145">
    <property type="entry name" value="Centrin_CML-like"/>
</dbReference>
<sequence length="82" mass="9028">MADEDKAECDRIFGAFDKNGDGKISAAELGESLMKLGSVSPEEVQTMMDELDTDGDGYISYDEFAEFFNANRGLMKDVGKIF</sequence>
<dbReference type="CDD" id="cd00051">
    <property type="entry name" value="EFh"/>
    <property type="match status" value="1"/>
</dbReference>
<dbReference type="Pfam" id="PF13499">
    <property type="entry name" value="EF-hand_7"/>
    <property type="match status" value="1"/>
</dbReference>
<evidence type="ECO:0000259" key="3">
    <source>
        <dbReference type="PROSITE" id="PS50222"/>
    </source>
</evidence>
<evidence type="ECO:0000313" key="4">
    <source>
        <dbReference type="EMBL" id="PWA58712.1"/>
    </source>
</evidence>
<dbReference type="SUPFAM" id="SSF47473">
    <property type="entry name" value="EF-hand"/>
    <property type="match status" value="1"/>
</dbReference>
<reference evidence="4 5" key="1">
    <citation type="journal article" date="2018" name="Mol. Plant">
        <title>The genome of Artemisia annua provides insight into the evolution of Asteraceae family and artemisinin biosynthesis.</title>
        <authorList>
            <person name="Shen Q."/>
            <person name="Zhang L."/>
            <person name="Liao Z."/>
            <person name="Wang S."/>
            <person name="Yan T."/>
            <person name="Shi P."/>
            <person name="Liu M."/>
            <person name="Fu X."/>
            <person name="Pan Q."/>
            <person name="Wang Y."/>
            <person name="Lv Z."/>
            <person name="Lu X."/>
            <person name="Zhang F."/>
            <person name="Jiang W."/>
            <person name="Ma Y."/>
            <person name="Chen M."/>
            <person name="Hao X."/>
            <person name="Li L."/>
            <person name="Tang Y."/>
            <person name="Lv G."/>
            <person name="Zhou Y."/>
            <person name="Sun X."/>
            <person name="Brodelius P.E."/>
            <person name="Rose J.K.C."/>
            <person name="Tang K."/>
        </authorList>
    </citation>
    <scope>NUCLEOTIDE SEQUENCE [LARGE SCALE GENOMIC DNA]</scope>
    <source>
        <strain evidence="5">cv. Huhao1</strain>
        <tissue evidence="4">Leaf</tissue>
    </source>
</reference>
<dbReference type="InterPro" id="IPR011992">
    <property type="entry name" value="EF-hand-dom_pair"/>
</dbReference>
<feature type="domain" description="EF-hand" evidence="3">
    <location>
        <begin position="39"/>
        <end position="74"/>
    </location>
</feature>
<evidence type="ECO:0000313" key="5">
    <source>
        <dbReference type="Proteomes" id="UP000245207"/>
    </source>
</evidence>
<dbReference type="PROSITE" id="PS00303">
    <property type="entry name" value="S100_CABP"/>
    <property type="match status" value="1"/>
</dbReference>
<keyword evidence="2" id="KW-0106">Calcium</keyword>
<organism evidence="4 5">
    <name type="scientific">Artemisia annua</name>
    <name type="common">Sweet wormwood</name>
    <dbReference type="NCBI Taxonomy" id="35608"/>
    <lineage>
        <taxon>Eukaryota</taxon>
        <taxon>Viridiplantae</taxon>
        <taxon>Streptophyta</taxon>
        <taxon>Embryophyta</taxon>
        <taxon>Tracheophyta</taxon>
        <taxon>Spermatophyta</taxon>
        <taxon>Magnoliopsida</taxon>
        <taxon>eudicotyledons</taxon>
        <taxon>Gunneridae</taxon>
        <taxon>Pentapetalae</taxon>
        <taxon>asterids</taxon>
        <taxon>campanulids</taxon>
        <taxon>Asterales</taxon>
        <taxon>Asteraceae</taxon>
        <taxon>Asteroideae</taxon>
        <taxon>Anthemideae</taxon>
        <taxon>Artemisiinae</taxon>
        <taxon>Artemisia</taxon>
    </lineage>
</organism>
<dbReference type="InterPro" id="IPR018247">
    <property type="entry name" value="EF_Hand_1_Ca_BS"/>
</dbReference>
<dbReference type="InterPro" id="IPR001751">
    <property type="entry name" value="S100/CaBP7/8-like_CS"/>
</dbReference>
<protein>
    <submittedName>
        <fullName evidence="4">Polcalcin</fullName>
    </submittedName>
</protein>
<keyword evidence="5" id="KW-1185">Reference proteome</keyword>